<reference evidence="7 8" key="1">
    <citation type="submission" date="2018-11" db="EMBL/GenBank/DDBJ databases">
        <title>Genomic Encyclopedia of Type Strains, Phase IV (KMG-IV): sequencing the most valuable type-strain genomes for metagenomic binning, comparative biology and taxonomic classification.</title>
        <authorList>
            <person name="Goeker M."/>
        </authorList>
    </citation>
    <scope>NUCLEOTIDE SEQUENCE [LARGE SCALE GENOMIC DNA]</scope>
    <source>
        <strain evidence="7 8">DSM 100316</strain>
    </source>
</reference>
<dbReference type="Gene3D" id="3.10.290.10">
    <property type="entry name" value="RNA-binding S4 domain"/>
    <property type="match status" value="1"/>
</dbReference>
<dbReference type="GO" id="GO:0034605">
    <property type="term" value="P:cellular response to heat"/>
    <property type="evidence" value="ECO:0007669"/>
    <property type="project" value="InterPro"/>
</dbReference>
<dbReference type="Proteomes" id="UP000275394">
    <property type="component" value="Unassembled WGS sequence"/>
</dbReference>
<evidence type="ECO:0000256" key="3">
    <source>
        <dbReference type="ARBA" id="ARBA00023125"/>
    </source>
</evidence>
<dbReference type="SMART" id="SM00363">
    <property type="entry name" value="S4"/>
    <property type="match status" value="1"/>
</dbReference>
<keyword evidence="3 4" id="KW-0238">DNA-binding</keyword>
<evidence type="ECO:0000256" key="4">
    <source>
        <dbReference type="PIRNR" id="PIRNR016821"/>
    </source>
</evidence>
<keyword evidence="8" id="KW-1185">Reference proteome</keyword>
<dbReference type="RefSeq" id="WP_123713450.1">
    <property type="nucleotide sequence ID" value="NZ_RKHR01000006.1"/>
</dbReference>
<evidence type="ECO:0000259" key="6">
    <source>
        <dbReference type="SMART" id="SM00363"/>
    </source>
</evidence>
<comment type="caution">
    <text evidence="7">The sequence shown here is derived from an EMBL/GenBank/DDBJ whole genome shotgun (WGS) entry which is preliminary data.</text>
</comment>
<evidence type="ECO:0000313" key="7">
    <source>
        <dbReference type="EMBL" id="ROR98880.1"/>
    </source>
</evidence>
<feature type="compositionally biased region" description="Basic residues" evidence="5">
    <location>
        <begin position="115"/>
        <end position="124"/>
    </location>
</feature>
<dbReference type="EMBL" id="RKHR01000006">
    <property type="protein sequence ID" value="ROR98880.1"/>
    <property type="molecule type" value="Genomic_DNA"/>
</dbReference>
<keyword evidence="7" id="KW-0346">Stress response</keyword>
<feature type="region of interest" description="Disordered" evidence="5">
    <location>
        <begin position="95"/>
        <end position="135"/>
    </location>
</feature>
<evidence type="ECO:0000256" key="5">
    <source>
        <dbReference type="SAM" id="MobiDB-lite"/>
    </source>
</evidence>
<dbReference type="PROSITE" id="PS50889">
    <property type="entry name" value="S4"/>
    <property type="match status" value="1"/>
</dbReference>
<feature type="domain" description="RNA-binding S4" evidence="6">
    <location>
        <begin position="8"/>
        <end position="71"/>
    </location>
</feature>
<dbReference type="InterPro" id="IPR025708">
    <property type="entry name" value="HSP15"/>
</dbReference>
<dbReference type="PIRSF" id="PIRSF016821">
    <property type="entry name" value="HSP15"/>
    <property type="match status" value="1"/>
</dbReference>
<dbReference type="SUPFAM" id="SSF55174">
    <property type="entry name" value="Alpha-L RNA-binding motif"/>
    <property type="match status" value="1"/>
</dbReference>
<dbReference type="GO" id="GO:0003727">
    <property type="term" value="F:single-stranded RNA binding"/>
    <property type="evidence" value="ECO:0007669"/>
    <property type="project" value="InterPro"/>
</dbReference>
<feature type="compositionally biased region" description="Basic and acidic residues" evidence="5">
    <location>
        <begin position="95"/>
        <end position="114"/>
    </location>
</feature>
<name>A0A3N2DGF6_9GAMM</name>
<organism evidence="7 8">
    <name type="scientific">Sinobacterium caligoides</name>
    <dbReference type="NCBI Taxonomy" id="933926"/>
    <lineage>
        <taxon>Bacteria</taxon>
        <taxon>Pseudomonadati</taxon>
        <taxon>Pseudomonadota</taxon>
        <taxon>Gammaproteobacteria</taxon>
        <taxon>Cellvibrionales</taxon>
        <taxon>Spongiibacteraceae</taxon>
        <taxon>Sinobacterium</taxon>
    </lineage>
</organism>
<dbReference type="CDD" id="cd00165">
    <property type="entry name" value="S4"/>
    <property type="match status" value="1"/>
</dbReference>
<dbReference type="GO" id="GO:0043023">
    <property type="term" value="F:ribosomal large subunit binding"/>
    <property type="evidence" value="ECO:0007669"/>
    <property type="project" value="InterPro"/>
</dbReference>
<evidence type="ECO:0000256" key="1">
    <source>
        <dbReference type="ARBA" id="ARBA00008396"/>
    </source>
</evidence>
<dbReference type="InterPro" id="IPR036986">
    <property type="entry name" value="S4_RNA-bd_sf"/>
</dbReference>
<dbReference type="AlphaFoldDB" id="A0A3N2DGF6"/>
<keyword evidence="2 4" id="KW-0694">RNA-binding</keyword>
<protein>
    <recommendedName>
        <fullName evidence="4">Heat shock protein 15</fullName>
    </recommendedName>
</protein>
<evidence type="ECO:0000313" key="8">
    <source>
        <dbReference type="Proteomes" id="UP000275394"/>
    </source>
</evidence>
<accession>A0A3N2DGF6</accession>
<dbReference type="InterPro" id="IPR002942">
    <property type="entry name" value="S4_RNA-bd"/>
</dbReference>
<proteinExistence type="inferred from homology"/>
<evidence type="ECO:0000256" key="2">
    <source>
        <dbReference type="ARBA" id="ARBA00022884"/>
    </source>
</evidence>
<sequence length="135" mass="15692">MTTENKKVRLDKWLWAARFFKTRSIAKQAIDGGKVHFDGARCKVSKEVVIGAKLTIRQGSEEKTVLIKQLSDQRRGYEVAKELYEELPESIAKREQTAAQRRAEFAGQLHSERRPSKRDRRRITTFKDAMNQEVE</sequence>
<dbReference type="GO" id="GO:0003677">
    <property type="term" value="F:DNA binding"/>
    <property type="evidence" value="ECO:0007669"/>
    <property type="project" value="UniProtKB-KW"/>
</dbReference>
<dbReference type="OrthoDB" id="9797176at2"/>
<comment type="similarity">
    <text evidence="1 4">Belongs to the HSP15 family.</text>
</comment>
<dbReference type="Pfam" id="PF01479">
    <property type="entry name" value="S4"/>
    <property type="match status" value="1"/>
</dbReference>
<gene>
    <name evidence="7" type="ORF">EDC56_3117</name>
</gene>